<dbReference type="CDD" id="cd03185">
    <property type="entry name" value="GST_C_Tau"/>
    <property type="match status" value="1"/>
</dbReference>
<evidence type="ECO:0000259" key="1">
    <source>
        <dbReference type="PROSITE" id="PS50405"/>
    </source>
</evidence>
<dbReference type="PROSITE" id="PS50405">
    <property type="entry name" value="GST_CTER"/>
    <property type="match status" value="1"/>
</dbReference>
<reference evidence="2 3" key="1">
    <citation type="journal article" date="2018" name="Nat. Genet.">
        <title>The Rosa genome provides new insights in the design of modern roses.</title>
        <authorList>
            <person name="Bendahmane M."/>
        </authorList>
    </citation>
    <scope>NUCLEOTIDE SEQUENCE [LARGE SCALE GENOMIC DNA]</scope>
    <source>
        <strain evidence="3">cv. Old Blush</strain>
    </source>
</reference>
<dbReference type="InterPro" id="IPR004046">
    <property type="entry name" value="GST_C"/>
</dbReference>
<dbReference type="GO" id="GO:0005737">
    <property type="term" value="C:cytoplasm"/>
    <property type="evidence" value="ECO:0007669"/>
    <property type="project" value="TreeGrafter"/>
</dbReference>
<dbReference type="SUPFAM" id="SSF47616">
    <property type="entry name" value="GST C-terminal domain-like"/>
    <property type="match status" value="1"/>
</dbReference>
<evidence type="ECO:0000313" key="3">
    <source>
        <dbReference type="Proteomes" id="UP000238479"/>
    </source>
</evidence>
<proteinExistence type="predicted"/>
<dbReference type="EMBL" id="PDCK01000039">
    <property type="protein sequence ID" value="PRQ58920.1"/>
    <property type="molecule type" value="Genomic_DNA"/>
</dbReference>
<dbReference type="Pfam" id="PF00043">
    <property type="entry name" value="GST_C"/>
    <property type="match status" value="1"/>
</dbReference>
<keyword evidence="3" id="KW-1185">Reference proteome</keyword>
<organism evidence="2 3">
    <name type="scientific">Rosa chinensis</name>
    <name type="common">China rose</name>
    <dbReference type="NCBI Taxonomy" id="74649"/>
    <lineage>
        <taxon>Eukaryota</taxon>
        <taxon>Viridiplantae</taxon>
        <taxon>Streptophyta</taxon>
        <taxon>Embryophyta</taxon>
        <taxon>Tracheophyta</taxon>
        <taxon>Spermatophyta</taxon>
        <taxon>Magnoliopsida</taxon>
        <taxon>eudicotyledons</taxon>
        <taxon>Gunneridae</taxon>
        <taxon>Pentapetalae</taxon>
        <taxon>rosids</taxon>
        <taxon>fabids</taxon>
        <taxon>Rosales</taxon>
        <taxon>Rosaceae</taxon>
        <taxon>Rosoideae</taxon>
        <taxon>Rosoideae incertae sedis</taxon>
        <taxon>Rosa</taxon>
    </lineage>
</organism>
<accession>A0A2P6SJR3</accession>
<dbReference type="Gramene" id="PRQ58920">
    <property type="protein sequence ID" value="PRQ58920"/>
    <property type="gene ID" value="RchiOBHm_Chr1g0364511"/>
</dbReference>
<protein>
    <submittedName>
        <fullName evidence="2">Putative glutathione transferase</fullName>
        <ecNumber evidence="2">2.5.1.18</ecNumber>
    </submittedName>
</protein>
<name>A0A2P6SJR3_ROSCH</name>
<dbReference type="PANTHER" id="PTHR11260:SF775">
    <property type="entry name" value="GLUTATHIONE S-TRANSFERASE U10"/>
    <property type="match status" value="1"/>
</dbReference>
<dbReference type="Proteomes" id="UP000238479">
    <property type="component" value="Chromosome 1"/>
</dbReference>
<dbReference type="InterPro" id="IPR045073">
    <property type="entry name" value="Omega/Tau-like"/>
</dbReference>
<sequence length="116" mass="13230">MCGFFITGGEQHVRATKEGQEQLRIFEEQGLGDKKFFEGDEIGMADLAFGSLAWWLPVMSEIAGVKVIEAESFPRLHAWIQRFKEFPTIKETLPDRSALLTYFKDRRATFLALAKS</sequence>
<evidence type="ECO:0000313" key="2">
    <source>
        <dbReference type="EMBL" id="PRQ58920.1"/>
    </source>
</evidence>
<comment type="caution">
    <text evidence="2">The sequence shown here is derived from an EMBL/GenBank/DDBJ whole genome shotgun (WGS) entry which is preliminary data.</text>
</comment>
<dbReference type="Gene3D" id="1.20.1050.10">
    <property type="match status" value="1"/>
</dbReference>
<dbReference type="InterPro" id="IPR036282">
    <property type="entry name" value="Glutathione-S-Trfase_C_sf"/>
</dbReference>
<gene>
    <name evidence="2" type="ORF">RchiOBHm_Chr1g0364511</name>
</gene>
<dbReference type="GO" id="GO:0006749">
    <property type="term" value="P:glutathione metabolic process"/>
    <property type="evidence" value="ECO:0007669"/>
    <property type="project" value="InterPro"/>
</dbReference>
<dbReference type="InterPro" id="IPR010987">
    <property type="entry name" value="Glutathione-S-Trfase_C-like"/>
</dbReference>
<dbReference type="GO" id="GO:0004364">
    <property type="term" value="F:glutathione transferase activity"/>
    <property type="evidence" value="ECO:0007669"/>
    <property type="project" value="UniProtKB-EC"/>
</dbReference>
<dbReference type="PANTHER" id="PTHR11260">
    <property type="entry name" value="GLUTATHIONE S-TRANSFERASE, GST, SUPERFAMILY, GST DOMAIN CONTAINING"/>
    <property type="match status" value="1"/>
</dbReference>
<dbReference type="InterPro" id="IPR045074">
    <property type="entry name" value="GST_C_Tau"/>
</dbReference>
<keyword evidence="2" id="KW-0808">Transferase</keyword>
<feature type="domain" description="GST C-terminal" evidence="1">
    <location>
        <begin position="1"/>
        <end position="111"/>
    </location>
</feature>
<dbReference type="STRING" id="74649.A0A2P6SJR3"/>
<dbReference type="AlphaFoldDB" id="A0A2P6SJR3"/>
<dbReference type="OMA" id="WMAYFGV"/>
<dbReference type="EC" id="2.5.1.18" evidence="2"/>